<evidence type="ECO:0000256" key="7">
    <source>
        <dbReference type="ARBA" id="ARBA00022737"/>
    </source>
</evidence>
<dbReference type="GO" id="GO:0045296">
    <property type="term" value="F:cadherin binding"/>
    <property type="evidence" value="ECO:0007669"/>
    <property type="project" value="TreeGrafter"/>
</dbReference>
<name>A0A8C4QGH7_EPTBU</name>
<dbReference type="PROSITE" id="PS00232">
    <property type="entry name" value="CADHERIN_1"/>
    <property type="match status" value="2"/>
</dbReference>
<evidence type="ECO:0000256" key="4">
    <source>
        <dbReference type="ARBA" id="ARBA00022490"/>
    </source>
</evidence>
<dbReference type="GO" id="GO:0008013">
    <property type="term" value="F:beta-catenin binding"/>
    <property type="evidence" value="ECO:0007669"/>
    <property type="project" value="TreeGrafter"/>
</dbReference>
<dbReference type="FunFam" id="2.60.40.60:FF:000095">
    <property type="entry name" value="Cadherin 13"/>
    <property type="match status" value="1"/>
</dbReference>
<comment type="subcellular location">
    <subcellularLocation>
        <location evidence="1">Cell membrane</location>
    </subcellularLocation>
    <subcellularLocation>
        <location evidence="2">Cytoplasm</location>
    </subcellularLocation>
</comment>
<feature type="domain" description="Cadherin" evidence="13">
    <location>
        <begin position="237"/>
        <end position="352"/>
    </location>
</feature>
<dbReference type="FunFam" id="2.60.40.60:FF:000011">
    <property type="entry name" value="Cadherin 1"/>
    <property type="match status" value="1"/>
</dbReference>
<sequence length="686" mass="75865">SLRDGTVRMNRKKRTWLIPPIKVVERDVGPFPKTIMVIKSDHERNQQVRYSLTGKGVDVEPLTVFVIEPSTGRINVTHSLDREEVSEYQMFGRAFSVFGTELEQPLEFTISVQDVNDNPPEFATLHFQGNLTEGAPTATAILQVAASDRDDPRTQNSRIAFTILHQDPPIPHATLFALHRTTGWLTTNTNAFDRETVDEYNLTVQATDCDGQSYGLSSTTYILVSISDINDNSPEFVSAEYSGAVWENTVNVTVVWLTVRDRDAHGTAAWHAVYTITRGNDDGAFGVRTDTQSNEGVVFTSKGLDFESAPRRALELTVQNAAPLLTPGTQLPSLSQCTLHVSISDLNEPPVFRPHFMVLPPHSEGLPPGSSLANLTATDPDANHTQMLRFVLGQDPASWLVLLATGEVLTQVLLDRESPHVFNDSYVATALVVDDGYPPETGTVTMVIPIQDVNDNKPALELSAISLCLVRATWGINISITDPDKDPFSGPFTMALSEQLPDGHKNWTLLQTSVYTRLWQHGLEVCTLVSRSMASRSVYSSLAAWPRGMYSSLAAWPRGMYSPRAAWPRGMYSPCMYSPRAAWPRGMYSPVAAWPRGMYSPVAAWPRGMYSPRAAWHQGMYSPRAAWHRGMYSLSSSMALRYVLTSSSITSRNVLTSSSMASRNVLTSSSLVLRYVHSSLGIYTRL</sequence>
<feature type="domain" description="Cadherin" evidence="13">
    <location>
        <begin position="364"/>
        <end position="460"/>
    </location>
</feature>
<proteinExistence type="predicted"/>
<evidence type="ECO:0000256" key="9">
    <source>
        <dbReference type="ARBA" id="ARBA00022889"/>
    </source>
</evidence>
<evidence type="ECO:0000256" key="3">
    <source>
        <dbReference type="ARBA" id="ARBA00022475"/>
    </source>
</evidence>
<dbReference type="GO" id="GO:0005737">
    <property type="term" value="C:cytoplasm"/>
    <property type="evidence" value="ECO:0007669"/>
    <property type="project" value="UniProtKB-SubCell"/>
</dbReference>
<dbReference type="CDD" id="cd11304">
    <property type="entry name" value="Cadherin_repeat"/>
    <property type="match status" value="3"/>
</dbReference>
<evidence type="ECO:0000256" key="8">
    <source>
        <dbReference type="ARBA" id="ARBA00022837"/>
    </source>
</evidence>
<dbReference type="AlphaFoldDB" id="A0A8C4QGH7"/>
<dbReference type="GO" id="GO:0005509">
    <property type="term" value="F:calcium ion binding"/>
    <property type="evidence" value="ECO:0007669"/>
    <property type="project" value="UniProtKB-UniRule"/>
</dbReference>
<dbReference type="GO" id="GO:0044331">
    <property type="term" value="P:cell-cell adhesion mediated by cadherin"/>
    <property type="evidence" value="ECO:0007669"/>
    <property type="project" value="TreeGrafter"/>
</dbReference>
<dbReference type="PANTHER" id="PTHR24027">
    <property type="entry name" value="CADHERIN-23"/>
    <property type="match status" value="1"/>
</dbReference>
<dbReference type="GO" id="GO:0007043">
    <property type="term" value="P:cell-cell junction assembly"/>
    <property type="evidence" value="ECO:0007669"/>
    <property type="project" value="TreeGrafter"/>
</dbReference>
<evidence type="ECO:0000313" key="15">
    <source>
        <dbReference type="Proteomes" id="UP000694388"/>
    </source>
</evidence>
<dbReference type="GO" id="GO:0000902">
    <property type="term" value="P:cell morphogenesis"/>
    <property type="evidence" value="ECO:0007669"/>
    <property type="project" value="TreeGrafter"/>
</dbReference>
<dbReference type="GeneTree" id="ENSGT01030000234624"/>
<dbReference type="GO" id="GO:0016339">
    <property type="term" value="P:calcium-dependent cell-cell adhesion via plasma membrane cell adhesion molecules"/>
    <property type="evidence" value="ECO:0007669"/>
    <property type="project" value="TreeGrafter"/>
</dbReference>
<keyword evidence="15" id="KW-1185">Reference proteome</keyword>
<keyword evidence="6" id="KW-0732">Signal</keyword>
<evidence type="ECO:0000313" key="14">
    <source>
        <dbReference type="Ensembl" id="ENSEBUP00000015133.1"/>
    </source>
</evidence>
<dbReference type="Pfam" id="PF00028">
    <property type="entry name" value="Cadherin"/>
    <property type="match status" value="4"/>
</dbReference>
<dbReference type="GO" id="GO:0034332">
    <property type="term" value="P:adherens junction organization"/>
    <property type="evidence" value="ECO:0007669"/>
    <property type="project" value="TreeGrafter"/>
</dbReference>
<feature type="domain" description="Cadherin" evidence="13">
    <location>
        <begin position="34"/>
        <end position="122"/>
    </location>
</feature>
<evidence type="ECO:0000256" key="6">
    <source>
        <dbReference type="ARBA" id="ARBA00022729"/>
    </source>
</evidence>
<keyword evidence="9" id="KW-0130">Cell adhesion</keyword>
<reference evidence="14" key="1">
    <citation type="submission" date="2025-08" db="UniProtKB">
        <authorList>
            <consortium name="Ensembl"/>
        </authorList>
    </citation>
    <scope>IDENTIFICATION</scope>
</reference>
<evidence type="ECO:0000259" key="13">
    <source>
        <dbReference type="PROSITE" id="PS50268"/>
    </source>
</evidence>
<evidence type="ECO:0000256" key="12">
    <source>
        <dbReference type="PROSITE-ProRule" id="PRU00043"/>
    </source>
</evidence>
<dbReference type="Proteomes" id="UP000694388">
    <property type="component" value="Unplaced"/>
</dbReference>
<dbReference type="InterPro" id="IPR039808">
    <property type="entry name" value="Cadherin"/>
</dbReference>
<keyword evidence="8 12" id="KW-0106">Calcium</keyword>
<keyword evidence="4" id="KW-0963">Cytoplasm</keyword>
<dbReference type="PANTHER" id="PTHR24027:SF319">
    <property type="entry name" value="CADHERIN-1"/>
    <property type="match status" value="1"/>
</dbReference>
<dbReference type="PRINTS" id="PR00205">
    <property type="entry name" value="CADHERIN"/>
</dbReference>
<dbReference type="Gene3D" id="2.60.40.60">
    <property type="entry name" value="Cadherins"/>
    <property type="match status" value="5"/>
</dbReference>
<dbReference type="InterPro" id="IPR020894">
    <property type="entry name" value="Cadherin_CS"/>
</dbReference>
<evidence type="ECO:0000256" key="10">
    <source>
        <dbReference type="ARBA" id="ARBA00023136"/>
    </source>
</evidence>
<protein>
    <recommendedName>
        <fullName evidence="13">Cadherin domain-containing protein</fullName>
    </recommendedName>
</protein>
<evidence type="ECO:0000256" key="1">
    <source>
        <dbReference type="ARBA" id="ARBA00004236"/>
    </source>
</evidence>
<feature type="domain" description="Cadherin" evidence="13">
    <location>
        <begin position="123"/>
        <end position="236"/>
    </location>
</feature>
<dbReference type="FunFam" id="2.60.40.60:FF:000022">
    <property type="entry name" value="Cadherin 2"/>
    <property type="match status" value="1"/>
</dbReference>
<dbReference type="GO" id="GO:0016342">
    <property type="term" value="C:catenin complex"/>
    <property type="evidence" value="ECO:0007669"/>
    <property type="project" value="TreeGrafter"/>
</dbReference>
<reference evidence="14" key="2">
    <citation type="submission" date="2025-09" db="UniProtKB">
        <authorList>
            <consortium name="Ensembl"/>
        </authorList>
    </citation>
    <scope>IDENTIFICATION</scope>
</reference>
<dbReference type="FunFam" id="2.60.40.60:FF:000019">
    <property type="entry name" value="Cadherin 2"/>
    <property type="match status" value="1"/>
</dbReference>
<evidence type="ECO:0000256" key="11">
    <source>
        <dbReference type="ARBA" id="ARBA00023180"/>
    </source>
</evidence>
<dbReference type="GO" id="GO:0016477">
    <property type="term" value="P:cell migration"/>
    <property type="evidence" value="ECO:0007669"/>
    <property type="project" value="TreeGrafter"/>
</dbReference>
<evidence type="ECO:0000256" key="5">
    <source>
        <dbReference type="ARBA" id="ARBA00022723"/>
    </source>
</evidence>
<keyword evidence="5" id="KW-0479">Metal-binding</keyword>
<dbReference type="SUPFAM" id="SSF49313">
    <property type="entry name" value="Cadherin-like"/>
    <property type="match status" value="4"/>
</dbReference>
<dbReference type="SMART" id="SM00112">
    <property type="entry name" value="CA"/>
    <property type="match status" value="4"/>
</dbReference>
<accession>A0A8C4QGH7</accession>
<organism evidence="14 15">
    <name type="scientific">Eptatretus burgeri</name>
    <name type="common">Inshore hagfish</name>
    <dbReference type="NCBI Taxonomy" id="7764"/>
    <lineage>
        <taxon>Eukaryota</taxon>
        <taxon>Metazoa</taxon>
        <taxon>Chordata</taxon>
        <taxon>Craniata</taxon>
        <taxon>Vertebrata</taxon>
        <taxon>Cyclostomata</taxon>
        <taxon>Myxini</taxon>
        <taxon>Myxiniformes</taxon>
        <taxon>Myxinidae</taxon>
        <taxon>Eptatretinae</taxon>
        <taxon>Eptatretus</taxon>
    </lineage>
</organism>
<dbReference type="InterPro" id="IPR002126">
    <property type="entry name" value="Cadherin-like_dom"/>
</dbReference>
<dbReference type="InterPro" id="IPR015919">
    <property type="entry name" value="Cadherin-like_sf"/>
</dbReference>
<dbReference type="Ensembl" id="ENSEBUT00000015709.1">
    <property type="protein sequence ID" value="ENSEBUP00000015133.1"/>
    <property type="gene ID" value="ENSEBUG00000009523.1"/>
</dbReference>
<evidence type="ECO:0000256" key="2">
    <source>
        <dbReference type="ARBA" id="ARBA00004496"/>
    </source>
</evidence>
<dbReference type="OMA" id="WPRGMYS"/>
<keyword evidence="3" id="KW-1003">Cell membrane</keyword>
<dbReference type="PROSITE" id="PS50268">
    <property type="entry name" value="CADHERIN_2"/>
    <property type="match status" value="4"/>
</dbReference>
<dbReference type="GO" id="GO:0005912">
    <property type="term" value="C:adherens junction"/>
    <property type="evidence" value="ECO:0007669"/>
    <property type="project" value="TreeGrafter"/>
</dbReference>
<dbReference type="GO" id="GO:0007156">
    <property type="term" value="P:homophilic cell adhesion via plasma membrane adhesion molecules"/>
    <property type="evidence" value="ECO:0007669"/>
    <property type="project" value="InterPro"/>
</dbReference>
<keyword evidence="11" id="KW-0325">Glycoprotein</keyword>
<keyword evidence="10" id="KW-0472">Membrane</keyword>
<keyword evidence="7" id="KW-0677">Repeat</keyword>